<feature type="domain" description="F-box" evidence="1">
    <location>
        <begin position="23"/>
        <end position="60"/>
    </location>
</feature>
<evidence type="ECO:0000259" key="1">
    <source>
        <dbReference type="Pfam" id="PF12937"/>
    </source>
</evidence>
<name>A0AAD7JJ55_9AGAR</name>
<dbReference type="Pfam" id="PF12937">
    <property type="entry name" value="F-box-like"/>
    <property type="match status" value="1"/>
</dbReference>
<dbReference type="EMBL" id="JARKIB010000025">
    <property type="protein sequence ID" value="KAJ7765605.1"/>
    <property type="molecule type" value="Genomic_DNA"/>
</dbReference>
<proteinExistence type="predicted"/>
<dbReference type="Proteomes" id="UP001215598">
    <property type="component" value="Unassembled WGS sequence"/>
</dbReference>
<dbReference type="InterPro" id="IPR001810">
    <property type="entry name" value="F-box_dom"/>
</dbReference>
<organism evidence="2 3">
    <name type="scientific">Mycena metata</name>
    <dbReference type="NCBI Taxonomy" id="1033252"/>
    <lineage>
        <taxon>Eukaryota</taxon>
        <taxon>Fungi</taxon>
        <taxon>Dikarya</taxon>
        <taxon>Basidiomycota</taxon>
        <taxon>Agaricomycotina</taxon>
        <taxon>Agaricomycetes</taxon>
        <taxon>Agaricomycetidae</taxon>
        <taxon>Agaricales</taxon>
        <taxon>Marasmiineae</taxon>
        <taxon>Mycenaceae</taxon>
        <taxon>Mycena</taxon>
    </lineage>
</organism>
<dbReference type="AlphaFoldDB" id="A0AAD7JJ55"/>
<accession>A0AAD7JJ55</accession>
<dbReference type="SUPFAM" id="SSF81383">
    <property type="entry name" value="F-box domain"/>
    <property type="match status" value="1"/>
</dbReference>
<sequence length="492" mass="54812">MNFNIFGHLHQPSYVHLDQFNADVLLHIFSLTDVYTIGSLSQVNKHFHAVASTKQLWISVIRDLSHRRLIDAPPDPILETLSTEALKDEIRRVVNGPNTWSAQSMSLPTISRQITIALPETHRYSAAELLPGGTHIVLFFMSSQTRGLECREVHTGRKVWSREAPNSHVRSAAFDLHGESKMVACLVNDEAGEYGIVVLEVNLRTGESRDHLDLPLHAEVPSEMQISGDFICFRVAQTHGNPKSCVCVINWRADHFIVLELMSEKPPFAIFADHIMVSCPAPDSAPGSQHQLQVFPLSTFDSTPLSELNSRPLILFRVVPSTVLAASEQHNHNSPPIYFSISVASGPLREGRFEVTTVVIAPRPETPKGTSLIARLARRYNSIPTPYGSALLKTTFRYNLLLAPPHHLFFDLKSVSHDTTLALVETSRAGYSLWFVDGRVFVSRMEGGVRRGLEFSITPSEELDADFVNLARSGAVLAVFRSPPRAVVLYYR</sequence>
<evidence type="ECO:0000313" key="3">
    <source>
        <dbReference type="Proteomes" id="UP001215598"/>
    </source>
</evidence>
<reference evidence="2" key="1">
    <citation type="submission" date="2023-03" db="EMBL/GenBank/DDBJ databases">
        <title>Massive genome expansion in bonnet fungi (Mycena s.s.) driven by repeated elements and novel gene families across ecological guilds.</title>
        <authorList>
            <consortium name="Lawrence Berkeley National Laboratory"/>
            <person name="Harder C.B."/>
            <person name="Miyauchi S."/>
            <person name="Viragh M."/>
            <person name="Kuo A."/>
            <person name="Thoen E."/>
            <person name="Andreopoulos B."/>
            <person name="Lu D."/>
            <person name="Skrede I."/>
            <person name="Drula E."/>
            <person name="Henrissat B."/>
            <person name="Morin E."/>
            <person name="Kohler A."/>
            <person name="Barry K."/>
            <person name="LaButti K."/>
            <person name="Morin E."/>
            <person name="Salamov A."/>
            <person name="Lipzen A."/>
            <person name="Mereny Z."/>
            <person name="Hegedus B."/>
            <person name="Baldrian P."/>
            <person name="Stursova M."/>
            <person name="Weitz H."/>
            <person name="Taylor A."/>
            <person name="Grigoriev I.V."/>
            <person name="Nagy L.G."/>
            <person name="Martin F."/>
            <person name="Kauserud H."/>
        </authorList>
    </citation>
    <scope>NUCLEOTIDE SEQUENCE</scope>
    <source>
        <strain evidence="2">CBHHK182m</strain>
    </source>
</reference>
<comment type="caution">
    <text evidence="2">The sequence shown here is derived from an EMBL/GenBank/DDBJ whole genome shotgun (WGS) entry which is preliminary data.</text>
</comment>
<dbReference type="Gene3D" id="1.20.1280.50">
    <property type="match status" value="1"/>
</dbReference>
<protein>
    <recommendedName>
        <fullName evidence="1">F-box domain-containing protein</fullName>
    </recommendedName>
</protein>
<keyword evidence="3" id="KW-1185">Reference proteome</keyword>
<gene>
    <name evidence="2" type="ORF">B0H16DRAFT_1883066</name>
</gene>
<dbReference type="InterPro" id="IPR036047">
    <property type="entry name" value="F-box-like_dom_sf"/>
</dbReference>
<evidence type="ECO:0000313" key="2">
    <source>
        <dbReference type="EMBL" id="KAJ7765605.1"/>
    </source>
</evidence>